<feature type="transmembrane region" description="Helical" evidence="1">
    <location>
        <begin position="126"/>
        <end position="145"/>
    </location>
</feature>
<evidence type="ECO:0000313" key="3">
    <source>
        <dbReference type="Proteomes" id="UP000319486"/>
    </source>
</evidence>
<name>A0A502CC44_9GAMM</name>
<accession>A0A502CC44</accession>
<feature type="transmembrane region" description="Helical" evidence="1">
    <location>
        <begin position="344"/>
        <end position="362"/>
    </location>
</feature>
<keyword evidence="1" id="KW-0812">Transmembrane</keyword>
<feature type="transmembrane region" description="Helical" evidence="1">
    <location>
        <begin position="222"/>
        <end position="240"/>
    </location>
</feature>
<proteinExistence type="predicted"/>
<dbReference type="EMBL" id="RCZO01000001">
    <property type="protein sequence ID" value="TPG11195.1"/>
    <property type="molecule type" value="Genomic_DNA"/>
</dbReference>
<feature type="transmembrane region" description="Helical" evidence="1">
    <location>
        <begin position="369"/>
        <end position="389"/>
    </location>
</feature>
<protein>
    <recommendedName>
        <fullName evidence="4">Glycosyltransferase RgtA/B/C/D-like domain-containing protein</fullName>
    </recommendedName>
</protein>
<dbReference type="RefSeq" id="WP_140648407.1">
    <property type="nucleotide sequence ID" value="NZ_RCZO01000001.1"/>
</dbReference>
<evidence type="ECO:0000313" key="2">
    <source>
        <dbReference type="EMBL" id="TPG11195.1"/>
    </source>
</evidence>
<reference evidence="2 3" key="1">
    <citation type="journal article" date="2019" name="Environ. Microbiol.">
        <title>Species interactions and distinct microbial communities in high Arctic permafrost affected cryosols are associated with the CH4 and CO2 gas fluxes.</title>
        <authorList>
            <person name="Altshuler I."/>
            <person name="Hamel J."/>
            <person name="Turney S."/>
            <person name="Magnuson E."/>
            <person name="Levesque R."/>
            <person name="Greer C."/>
            <person name="Whyte L.G."/>
        </authorList>
    </citation>
    <scope>NUCLEOTIDE SEQUENCE [LARGE SCALE GENOMIC DNA]</scope>
    <source>
        <strain evidence="2 3">S13Y</strain>
    </source>
</reference>
<comment type="caution">
    <text evidence="2">The sequence shown here is derived from an EMBL/GenBank/DDBJ whole genome shotgun (WGS) entry which is preliminary data.</text>
</comment>
<keyword evidence="1" id="KW-1133">Transmembrane helix</keyword>
<organism evidence="2 3">
    <name type="scientific">Rhodanobacter glycinis</name>
    <dbReference type="NCBI Taxonomy" id="582702"/>
    <lineage>
        <taxon>Bacteria</taxon>
        <taxon>Pseudomonadati</taxon>
        <taxon>Pseudomonadota</taxon>
        <taxon>Gammaproteobacteria</taxon>
        <taxon>Lysobacterales</taxon>
        <taxon>Rhodanobacteraceae</taxon>
        <taxon>Rhodanobacter</taxon>
    </lineage>
</organism>
<sequence>MTAITTAPSRSPGSWLNPVKDSTLAIVVVLLSVFACVAAFCLEAHIDFNLWDEGYLWYGVQRTLLGEVPIRDFMSYDPGRYYWAAALLWPLHTDGIVAVRAATAVFSMLGVVAGALLVLRESVGGKAVSIGWCAFAIVMFLLWLVPWWKGYDAAISILLVASLAGFLARPSAARFFVHGVVIGLAAVLGRNHGLYGAIACLLVVPVLLFNRPKLLWHRCIPAWFGGLLAGYSPMLIGFVVDHRFAARFWEGIRFILFEYKGTNLPLPIPWPWVHHGSGESAFVVARELLIGSLFVALPAMCIGGVLIVLRQARRERSVGNPVFVACVATGIPYLNVAFSRADVAHLAQAIFPFIIGLILCPVQGRARTMLRWAALPLLGIATLAATLPLHPRFQMQGYGPGAWQNIDVRGDRLLVAPSTAATIEDVQGLARLYVPTGRNIFAAPVWPGAFALLGARSAVWETYPLLPRSAVFQQQEIERLRRTDPAMLLVYDIAVDGRDELRYARTHTLMWQFIDANYRKVPSPASLPYLHAYIPKTK</sequence>
<evidence type="ECO:0000256" key="1">
    <source>
        <dbReference type="SAM" id="Phobius"/>
    </source>
</evidence>
<feature type="transmembrane region" description="Helical" evidence="1">
    <location>
        <begin position="194"/>
        <end position="210"/>
    </location>
</feature>
<feature type="transmembrane region" description="Helical" evidence="1">
    <location>
        <begin position="321"/>
        <end position="338"/>
    </location>
</feature>
<feature type="transmembrane region" description="Helical" evidence="1">
    <location>
        <begin position="97"/>
        <end position="119"/>
    </location>
</feature>
<feature type="transmembrane region" description="Helical" evidence="1">
    <location>
        <begin position="24"/>
        <end position="46"/>
    </location>
</feature>
<gene>
    <name evidence="2" type="ORF">EAH88_01185</name>
</gene>
<keyword evidence="3" id="KW-1185">Reference proteome</keyword>
<dbReference type="AlphaFoldDB" id="A0A502CC44"/>
<dbReference type="Proteomes" id="UP000319486">
    <property type="component" value="Unassembled WGS sequence"/>
</dbReference>
<feature type="transmembrane region" description="Helical" evidence="1">
    <location>
        <begin position="288"/>
        <end position="309"/>
    </location>
</feature>
<keyword evidence="1" id="KW-0472">Membrane</keyword>
<feature type="transmembrane region" description="Helical" evidence="1">
    <location>
        <begin position="151"/>
        <end position="167"/>
    </location>
</feature>
<evidence type="ECO:0008006" key="4">
    <source>
        <dbReference type="Google" id="ProtNLM"/>
    </source>
</evidence>
<feature type="transmembrane region" description="Helical" evidence="1">
    <location>
        <begin position="172"/>
        <end position="188"/>
    </location>
</feature>